<evidence type="ECO:0000256" key="1">
    <source>
        <dbReference type="SAM" id="SignalP"/>
    </source>
</evidence>
<keyword evidence="1" id="KW-0732">Signal</keyword>
<dbReference type="OrthoDB" id="9970292at2759"/>
<keyword evidence="5" id="KW-1185">Reference proteome</keyword>
<evidence type="ECO:0000313" key="5">
    <source>
        <dbReference type="Proteomes" id="UP000663828"/>
    </source>
</evidence>
<proteinExistence type="predicted"/>
<evidence type="ECO:0000313" key="6">
    <source>
        <dbReference type="Proteomes" id="UP000663852"/>
    </source>
</evidence>
<evidence type="ECO:0000313" key="3">
    <source>
        <dbReference type="EMBL" id="CAF0993261.1"/>
    </source>
</evidence>
<gene>
    <name evidence="4" type="ORF">EDS130_LOCUS20349</name>
    <name evidence="3" type="ORF">XAT740_LOCUS12811</name>
</gene>
<comment type="caution">
    <text evidence="4">The sequence shown here is derived from an EMBL/GenBank/DDBJ whole genome shotgun (WGS) entry which is preliminary data.</text>
</comment>
<sequence length="186" mass="20097">MIYIVLLISLFIQLVSLQTCSNLERGIDRPGQWYVHVLSITSPGACCALCDNEKQCQSWTFFSTSSILTAGCYLKAFVPPMNENSNCGQTCASGVKNSTLVLQGPCAFPGGTYELAVDRPGSTYINLTSIRTHPKCCAMCQMEGIKCQSWTFVRDGALNRAGGCFLKTQVAPISNTPCVPCTSGKK</sequence>
<name>A0A814PMF3_ADIRI</name>
<dbReference type="Pfam" id="PF14295">
    <property type="entry name" value="PAN_4"/>
    <property type="match status" value="2"/>
</dbReference>
<accession>A0A814PMF3</accession>
<feature type="signal peptide" evidence="1">
    <location>
        <begin position="1"/>
        <end position="17"/>
    </location>
</feature>
<organism evidence="4 6">
    <name type="scientific">Adineta ricciae</name>
    <name type="common">Rotifer</name>
    <dbReference type="NCBI Taxonomy" id="249248"/>
    <lineage>
        <taxon>Eukaryota</taxon>
        <taxon>Metazoa</taxon>
        <taxon>Spiralia</taxon>
        <taxon>Gnathifera</taxon>
        <taxon>Rotifera</taxon>
        <taxon>Eurotatoria</taxon>
        <taxon>Bdelloidea</taxon>
        <taxon>Adinetida</taxon>
        <taxon>Adinetidae</taxon>
        <taxon>Adineta</taxon>
    </lineage>
</organism>
<dbReference type="Proteomes" id="UP000663852">
    <property type="component" value="Unassembled WGS sequence"/>
</dbReference>
<feature type="domain" description="Apple" evidence="2">
    <location>
        <begin position="27"/>
        <end position="75"/>
    </location>
</feature>
<feature type="domain" description="Apple" evidence="2">
    <location>
        <begin position="117"/>
        <end position="167"/>
    </location>
</feature>
<protein>
    <recommendedName>
        <fullName evidence="2">Apple domain-containing protein</fullName>
    </recommendedName>
</protein>
<dbReference type="EMBL" id="CAJNOJ010000100">
    <property type="protein sequence ID" value="CAF1108021.1"/>
    <property type="molecule type" value="Genomic_DNA"/>
</dbReference>
<reference evidence="4" key="1">
    <citation type="submission" date="2021-02" db="EMBL/GenBank/DDBJ databases">
        <authorList>
            <person name="Nowell W R."/>
        </authorList>
    </citation>
    <scope>NUCLEOTIDE SEQUENCE</scope>
</reference>
<evidence type="ECO:0000313" key="4">
    <source>
        <dbReference type="EMBL" id="CAF1108021.1"/>
    </source>
</evidence>
<evidence type="ECO:0000259" key="2">
    <source>
        <dbReference type="Pfam" id="PF14295"/>
    </source>
</evidence>
<dbReference type="AlphaFoldDB" id="A0A814PMF3"/>
<dbReference type="Gene3D" id="3.50.4.10">
    <property type="entry name" value="Hepatocyte Growth Factor"/>
    <property type="match status" value="2"/>
</dbReference>
<dbReference type="InterPro" id="IPR003609">
    <property type="entry name" value="Pan_app"/>
</dbReference>
<feature type="chain" id="PRO_5036410614" description="Apple domain-containing protein" evidence="1">
    <location>
        <begin position="18"/>
        <end position="186"/>
    </location>
</feature>
<dbReference type="Proteomes" id="UP000663828">
    <property type="component" value="Unassembled WGS sequence"/>
</dbReference>
<dbReference type="EMBL" id="CAJNOR010000730">
    <property type="protein sequence ID" value="CAF0993261.1"/>
    <property type="molecule type" value="Genomic_DNA"/>
</dbReference>